<keyword evidence="4" id="KW-0804">Transcription</keyword>
<comment type="similarity">
    <text evidence="1">Belongs to the ner transcriptional regulatory family.</text>
</comment>
<keyword evidence="7" id="KW-1185">Reference proteome</keyword>
<sequence>MSKTTSHSHDWHRQDVMAAIRKKGTTLAELGRHHGYESPAALYNVFKMPYPKVERIIATFLELEPQQIWPSRYQKTAIDFKASKTAMH</sequence>
<name>A0A0K6ITL7_9GAMM</name>
<accession>A0A0K6ITL7</accession>
<dbReference type="Proteomes" id="UP000182769">
    <property type="component" value="Unassembled WGS sequence"/>
</dbReference>
<evidence type="ECO:0000256" key="2">
    <source>
        <dbReference type="ARBA" id="ARBA00023015"/>
    </source>
</evidence>
<evidence type="ECO:0000259" key="5">
    <source>
        <dbReference type="Pfam" id="PF13693"/>
    </source>
</evidence>
<feature type="domain" description="Ner winged helix-turn-helix DNA-binding" evidence="5">
    <location>
        <begin position="10"/>
        <end position="80"/>
    </location>
</feature>
<dbReference type="GO" id="GO:0003677">
    <property type="term" value="F:DNA binding"/>
    <property type="evidence" value="ECO:0007669"/>
    <property type="project" value="UniProtKB-KW"/>
</dbReference>
<evidence type="ECO:0000313" key="7">
    <source>
        <dbReference type="Proteomes" id="UP000182769"/>
    </source>
</evidence>
<dbReference type="InterPro" id="IPR038722">
    <property type="entry name" value="Ner_HTH_dom"/>
</dbReference>
<evidence type="ECO:0000256" key="1">
    <source>
        <dbReference type="ARBA" id="ARBA00006157"/>
    </source>
</evidence>
<evidence type="ECO:0000256" key="3">
    <source>
        <dbReference type="ARBA" id="ARBA00023125"/>
    </source>
</evidence>
<dbReference type="RefSeq" id="WP_055464692.1">
    <property type="nucleotide sequence ID" value="NZ_CYHG01000020.1"/>
</dbReference>
<dbReference type="AlphaFoldDB" id="A0A0K6ITL7"/>
<proteinExistence type="inferred from homology"/>
<evidence type="ECO:0000256" key="4">
    <source>
        <dbReference type="ARBA" id="ARBA00023163"/>
    </source>
</evidence>
<dbReference type="Pfam" id="PF13693">
    <property type="entry name" value="HTH_35"/>
    <property type="match status" value="1"/>
</dbReference>
<dbReference type="SUPFAM" id="SSF47413">
    <property type="entry name" value="lambda repressor-like DNA-binding domains"/>
    <property type="match status" value="1"/>
</dbReference>
<evidence type="ECO:0000313" key="6">
    <source>
        <dbReference type="EMBL" id="CUB06652.1"/>
    </source>
</evidence>
<dbReference type="STRING" id="1137284.GCA_001418205_03698"/>
<organism evidence="6 7">
    <name type="scientific">Marinomonas fungiae</name>
    <dbReference type="NCBI Taxonomy" id="1137284"/>
    <lineage>
        <taxon>Bacteria</taxon>
        <taxon>Pseudomonadati</taxon>
        <taxon>Pseudomonadota</taxon>
        <taxon>Gammaproteobacteria</taxon>
        <taxon>Oceanospirillales</taxon>
        <taxon>Oceanospirillaceae</taxon>
        <taxon>Marinomonas</taxon>
    </lineage>
</organism>
<dbReference type="OrthoDB" id="5405994at2"/>
<keyword evidence="2" id="KW-0805">Transcription regulation</keyword>
<dbReference type="EMBL" id="CYHG01000020">
    <property type="protein sequence ID" value="CUB06652.1"/>
    <property type="molecule type" value="Genomic_DNA"/>
</dbReference>
<dbReference type="InterPro" id="IPR010982">
    <property type="entry name" value="Lambda_DNA-bd_dom_sf"/>
</dbReference>
<keyword evidence="3" id="KW-0238">DNA-binding</keyword>
<dbReference type="Gene3D" id="1.10.260.40">
    <property type="entry name" value="lambda repressor-like DNA-binding domains"/>
    <property type="match status" value="1"/>
</dbReference>
<gene>
    <name evidence="6" type="ORF">Ga0061065_12031</name>
</gene>
<protein>
    <submittedName>
        <fullName evidence="6">Transcriptional regulator, Nlp family</fullName>
    </submittedName>
</protein>
<reference evidence="7" key="1">
    <citation type="submission" date="2015-08" db="EMBL/GenBank/DDBJ databases">
        <authorList>
            <person name="Varghese N."/>
        </authorList>
    </citation>
    <scope>NUCLEOTIDE SEQUENCE [LARGE SCALE GENOMIC DNA]</scope>
    <source>
        <strain evidence="7">JCM 18476</strain>
    </source>
</reference>